<comment type="caution">
    <text evidence="3">The sequence shown here is derived from an EMBL/GenBank/DDBJ whole genome shotgun (WGS) entry which is preliminary data.</text>
</comment>
<name>A0A8X6F745_TRICU</name>
<dbReference type="OrthoDB" id="6428072at2759"/>
<feature type="transmembrane region" description="Helical" evidence="2">
    <location>
        <begin position="99"/>
        <end position="123"/>
    </location>
</feature>
<evidence type="ECO:0000256" key="2">
    <source>
        <dbReference type="SAM" id="Phobius"/>
    </source>
</evidence>
<keyword evidence="2" id="KW-0472">Membrane</keyword>
<evidence type="ECO:0000313" key="3">
    <source>
        <dbReference type="EMBL" id="GFQ71546.1"/>
    </source>
</evidence>
<dbReference type="EMBL" id="BMAO01021060">
    <property type="protein sequence ID" value="GFQ71546.1"/>
    <property type="molecule type" value="Genomic_DNA"/>
</dbReference>
<feature type="region of interest" description="Disordered" evidence="1">
    <location>
        <begin position="199"/>
        <end position="239"/>
    </location>
</feature>
<reference evidence="3" key="1">
    <citation type="submission" date="2020-07" db="EMBL/GenBank/DDBJ databases">
        <title>Multicomponent nature underlies the extraordinary mechanical properties of spider dragline silk.</title>
        <authorList>
            <person name="Kono N."/>
            <person name="Nakamura H."/>
            <person name="Mori M."/>
            <person name="Yoshida Y."/>
            <person name="Ohtoshi R."/>
            <person name="Malay A.D."/>
            <person name="Moran D.A.P."/>
            <person name="Tomita M."/>
            <person name="Numata K."/>
            <person name="Arakawa K."/>
        </authorList>
    </citation>
    <scope>NUCLEOTIDE SEQUENCE</scope>
</reference>
<dbReference type="Proteomes" id="UP000887116">
    <property type="component" value="Unassembled WGS sequence"/>
</dbReference>
<proteinExistence type="predicted"/>
<feature type="transmembrane region" description="Helical" evidence="2">
    <location>
        <begin position="64"/>
        <end position="87"/>
    </location>
</feature>
<keyword evidence="2" id="KW-0812">Transmembrane</keyword>
<dbReference type="AlphaFoldDB" id="A0A8X6F745"/>
<feature type="transmembrane region" description="Helical" evidence="2">
    <location>
        <begin position="143"/>
        <end position="165"/>
    </location>
</feature>
<keyword evidence="2" id="KW-1133">Transmembrane helix</keyword>
<evidence type="ECO:0000256" key="1">
    <source>
        <dbReference type="SAM" id="MobiDB-lite"/>
    </source>
</evidence>
<sequence length="297" mass="32869">MQDKCCCGCFFLSTGTAIALSVSAIQALIGLLWNIELLMLVNETGGSNPLDHFIDIKTIEELDVVHGLILAGIGLNAFWLLFAIIAARGNVTLQHGRLLFWDRLTVLISIFDLAAAIFFAVRLQTIFAESPDFFQDSKPTKTLTYLTLLVAFSKGGITIFFNVYLAHVVQMRGKEINNDHSVLAMYIISHISRTKTLHNNNAANRPEPPPAYASSSPYYVPPPPTSRNENRSDSSESQWSLSYDAIQQGMSIEPPKYVPTSGKKKCSSLEFARALSRESCYETEDVITEINTSPEVP</sequence>
<keyword evidence="4" id="KW-1185">Reference proteome</keyword>
<protein>
    <submittedName>
        <fullName evidence="3">Uncharacterized protein</fullName>
    </submittedName>
</protein>
<evidence type="ECO:0000313" key="4">
    <source>
        <dbReference type="Proteomes" id="UP000887116"/>
    </source>
</evidence>
<accession>A0A8X6F745</accession>
<gene>
    <name evidence="3" type="primary">AVEN_311_1</name>
    <name evidence="3" type="ORF">TNCT_655741</name>
</gene>
<organism evidence="3 4">
    <name type="scientific">Trichonephila clavata</name>
    <name type="common">Joro spider</name>
    <name type="synonym">Nephila clavata</name>
    <dbReference type="NCBI Taxonomy" id="2740835"/>
    <lineage>
        <taxon>Eukaryota</taxon>
        <taxon>Metazoa</taxon>
        <taxon>Ecdysozoa</taxon>
        <taxon>Arthropoda</taxon>
        <taxon>Chelicerata</taxon>
        <taxon>Arachnida</taxon>
        <taxon>Araneae</taxon>
        <taxon>Araneomorphae</taxon>
        <taxon>Entelegynae</taxon>
        <taxon>Araneoidea</taxon>
        <taxon>Nephilidae</taxon>
        <taxon>Trichonephila</taxon>
    </lineage>
</organism>